<evidence type="ECO:0000313" key="3">
    <source>
        <dbReference type="EMBL" id="PHH65192.1"/>
    </source>
</evidence>
<comment type="caution">
    <text evidence="3">The sequence shown here is derived from an EMBL/GenBank/DDBJ whole genome shotgun (WGS) entry which is preliminary data.</text>
</comment>
<proteinExistence type="predicted"/>
<dbReference type="Pfam" id="PF08881">
    <property type="entry name" value="CVNH"/>
    <property type="match status" value="1"/>
</dbReference>
<protein>
    <recommendedName>
        <fullName evidence="2">Cyanovirin-N domain-containing protein</fullName>
    </recommendedName>
</protein>
<feature type="domain" description="Cyanovirin-N" evidence="2">
    <location>
        <begin position="43"/>
        <end position="125"/>
    </location>
</feature>
<evidence type="ECO:0000256" key="1">
    <source>
        <dbReference type="SAM" id="SignalP"/>
    </source>
</evidence>
<dbReference type="EMBL" id="NJES01001388">
    <property type="protein sequence ID" value="PHH65192.1"/>
    <property type="molecule type" value="Genomic_DNA"/>
</dbReference>
<sequence length="155" mass="16973">MTKSDLFSFLALSLSTALAQMSKQCHFVGFSDGTASRPVSYTGKCSQDGTDICSQLDLSHCLTNQDGYLSPPVDANFEGFKMSCPSCHVEQQGRKLFCICQRADRSFNYTWVDLDGIISVREGLLTCSTTIGQKIAECPVTRIGQPPNRRVAFVA</sequence>
<evidence type="ECO:0000313" key="4">
    <source>
        <dbReference type="Proteomes" id="UP000226431"/>
    </source>
</evidence>
<keyword evidence="4" id="KW-1185">Reference proteome</keyword>
<dbReference type="Gene3D" id="2.30.60.10">
    <property type="entry name" value="Cyanovirin-N"/>
    <property type="match status" value="1"/>
</dbReference>
<feature type="signal peptide" evidence="1">
    <location>
        <begin position="1"/>
        <end position="19"/>
    </location>
</feature>
<name>A0A2C5YD41_9HYPO</name>
<accession>A0A2C5YD41</accession>
<dbReference type="InterPro" id="IPR036673">
    <property type="entry name" value="Cyanovirin-N_sf"/>
</dbReference>
<reference evidence="3 4" key="1">
    <citation type="submission" date="2017-06" db="EMBL/GenBank/DDBJ databases">
        <title>Ant-infecting Ophiocordyceps genomes reveal a high diversity of potential behavioral manipulation genes and a possible major role for enterotoxins.</title>
        <authorList>
            <person name="De Bekker C."/>
            <person name="Evans H.C."/>
            <person name="Brachmann A."/>
            <person name="Hughes D.P."/>
        </authorList>
    </citation>
    <scope>NUCLEOTIDE SEQUENCE [LARGE SCALE GENOMIC DNA]</scope>
    <source>
        <strain evidence="3 4">Map16</strain>
    </source>
</reference>
<evidence type="ECO:0000259" key="2">
    <source>
        <dbReference type="Pfam" id="PF08881"/>
    </source>
</evidence>
<gene>
    <name evidence="3" type="ORF">CDD80_1024</name>
</gene>
<organism evidence="3 4">
    <name type="scientific">Ophiocordyceps camponoti-rufipedis</name>
    <dbReference type="NCBI Taxonomy" id="2004952"/>
    <lineage>
        <taxon>Eukaryota</taxon>
        <taxon>Fungi</taxon>
        <taxon>Dikarya</taxon>
        <taxon>Ascomycota</taxon>
        <taxon>Pezizomycotina</taxon>
        <taxon>Sordariomycetes</taxon>
        <taxon>Hypocreomycetidae</taxon>
        <taxon>Hypocreales</taxon>
        <taxon>Ophiocordycipitaceae</taxon>
        <taxon>Ophiocordyceps</taxon>
    </lineage>
</organism>
<feature type="chain" id="PRO_5012925688" description="Cyanovirin-N domain-containing protein" evidence="1">
    <location>
        <begin position="20"/>
        <end position="155"/>
    </location>
</feature>
<dbReference type="Proteomes" id="UP000226431">
    <property type="component" value="Unassembled WGS sequence"/>
</dbReference>
<keyword evidence="1" id="KW-0732">Signal</keyword>
<dbReference type="InterPro" id="IPR011058">
    <property type="entry name" value="Cyanovirin-N"/>
</dbReference>
<dbReference type="SUPFAM" id="SSF51322">
    <property type="entry name" value="Cyanovirin-N"/>
    <property type="match status" value="1"/>
</dbReference>
<dbReference type="OrthoDB" id="4672515at2759"/>
<dbReference type="AlphaFoldDB" id="A0A2C5YD41"/>